<comment type="subcellular location">
    <subcellularLocation>
        <location evidence="8">Cytoplasm</location>
    </subcellularLocation>
</comment>
<dbReference type="InterPro" id="IPR000924">
    <property type="entry name" value="Glu/Gln-tRNA-synth"/>
</dbReference>
<evidence type="ECO:0000313" key="11">
    <source>
        <dbReference type="EMBL" id="MDY0885744.1"/>
    </source>
</evidence>
<evidence type="ECO:0000256" key="1">
    <source>
        <dbReference type="ARBA" id="ARBA00007894"/>
    </source>
</evidence>
<keyword evidence="12" id="KW-1185">Reference proteome</keyword>
<gene>
    <name evidence="8 11" type="primary">gltX</name>
    <name evidence="11" type="ORF">SMD27_23100</name>
</gene>
<proteinExistence type="inferred from homology"/>
<evidence type="ECO:0000256" key="7">
    <source>
        <dbReference type="ARBA" id="ARBA00023146"/>
    </source>
</evidence>
<dbReference type="Pfam" id="PF00749">
    <property type="entry name" value="tRNA-synt_1c"/>
    <property type="match status" value="1"/>
</dbReference>
<dbReference type="Gene3D" id="1.10.10.350">
    <property type="match status" value="1"/>
</dbReference>
<keyword evidence="3 8" id="KW-0436">Ligase</keyword>
<feature type="domain" description="Glutamyl/glutaminyl-tRNA synthetase class Ib catalytic" evidence="9">
    <location>
        <begin position="3"/>
        <end position="273"/>
    </location>
</feature>
<dbReference type="PANTHER" id="PTHR43311:SF2">
    <property type="entry name" value="GLUTAMATE--TRNA LIGASE, MITOCHONDRIAL-RELATED"/>
    <property type="match status" value="1"/>
</dbReference>
<name>A0ABU5EJ00_9PROT</name>
<dbReference type="Pfam" id="PF19269">
    <property type="entry name" value="Anticodon_2"/>
    <property type="match status" value="1"/>
</dbReference>
<dbReference type="InterPro" id="IPR001412">
    <property type="entry name" value="aa-tRNA-synth_I_CS"/>
</dbReference>
<keyword evidence="5 8" id="KW-0067">ATP-binding</keyword>
<dbReference type="InterPro" id="IPR014729">
    <property type="entry name" value="Rossmann-like_a/b/a_fold"/>
</dbReference>
<keyword evidence="2 8" id="KW-0963">Cytoplasm</keyword>
<accession>A0ABU5EJ00</accession>
<comment type="caution">
    <text evidence="11">The sequence shown here is derived from an EMBL/GenBank/DDBJ whole genome shotgun (WGS) entry which is preliminary data.</text>
</comment>
<dbReference type="InterPro" id="IPR004527">
    <property type="entry name" value="Glu-tRNA-ligase_bac/mito"/>
</dbReference>
<evidence type="ECO:0000256" key="5">
    <source>
        <dbReference type="ARBA" id="ARBA00022840"/>
    </source>
</evidence>
<dbReference type="InterPro" id="IPR049940">
    <property type="entry name" value="GluQ/Sye"/>
</dbReference>
<keyword evidence="7 8" id="KW-0030">Aminoacyl-tRNA synthetase</keyword>
<evidence type="ECO:0000259" key="10">
    <source>
        <dbReference type="Pfam" id="PF19269"/>
    </source>
</evidence>
<reference evidence="11 12" key="1">
    <citation type="journal article" date="2016" name="Antonie Van Leeuwenhoek">
        <title>Dongia soli sp. nov., isolated from soil from Dokdo, Korea.</title>
        <authorList>
            <person name="Kim D.U."/>
            <person name="Lee H."/>
            <person name="Kim H."/>
            <person name="Kim S.G."/>
            <person name="Ka J.O."/>
        </authorList>
    </citation>
    <scope>NUCLEOTIDE SEQUENCE [LARGE SCALE GENOMIC DNA]</scope>
    <source>
        <strain evidence="11 12">D78</strain>
    </source>
</reference>
<dbReference type="PRINTS" id="PR00987">
    <property type="entry name" value="TRNASYNTHGLU"/>
</dbReference>
<comment type="subunit">
    <text evidence="8">Monomer.</text>
</comment>
<dbReference type="RefSeq" id="WP_320510820.1">
    <property type="nucleotide sequence ID" value="NZ_JAXCLW010000013.1"/>
</dbReference>
<comment type="catalytic activity">
    <reaction evidence="8">
        <text>tRNA(Glu) + L-glutamate + ATP = L-glutamyl-tRNA(Glu) + AMP + diphosphate</text>
        <dbReference type="Rhea" id="RHEA:23540"/>
        <dbReference type="Rhea" id="RHEA-COMP:9663"/>
        <dbReference type="Rhea" id="RHEA-COMP:9680"/>
        <dbReference type="ChEBI" id="CHEBI:29985"/>
        <dbReference type="ChEBI" id="CHEBI:30616"/>
        <dbReference type="ChEBI" id="CHEBI:33019"/>
        <dbReference type="ChEBI" id="CHEBI:78442"/>
        <dbReference type="ChEBI" id="CHEBI:78520"/>
        <dbReference type="ChEBI" id="CHEBI:456215"/>
        <dbReference type="EC" id="6.1.1.17"/>
    </reaction>
</comment>
<sequence length="446" mass="49540">MSVRVRFAPSPTGRLHVGNIYIALNNWLFAKKRGGQFQLRLDDTDLERSTAEFAAAIETDLKWLGLTWDSFDRQTERLTRYDAAAEKLKANGRLYPCYESAEELQLRRKVQLQQGRPPIYDRAALKLTAEDRARLEAQGIQPYWRFKLEGRLVNWNDLVRGPQHVDETSQSDPVLVRTNGTYLYTLTSVVDDIDFGITHIIRGNDHVTNTGTQIQIFEALGAAAPEFAHLPLLVDAAGEGLSKRLGSLSIGQLRDEGLEPMSINSYLAHIGTGDPVRPAAHLEELLPDHDLSKFGKTSPRFDPAELAHLNARLLHALSYDEAKPHLAALGLGEIDAALWEAARANVEKVEDVKLWHQVCRGALTPVIADAGFAAAAAELLPAEPWDSTTWNAWVDQVKKATGRKGKDLFMPLRQALTAADHGPELKVLLPLIGRERALRRLKGETA</sequence>
<comment type="similarity">
    <text evidence="1 8">Belongs to the class-I aminoacyl-tRNA synthetase family. Glutamate--tRNA ligase type 1 subfamily.</text>
</comment>
<dbReference type="InterPro" id="IPR008925">
    <property type="entry name" value="aa_tRNA-synth_I_cd-bd_sf"/>
</dbReference>
<evidence type="ECO:0000259" key="9">
    <source>
        <dbReference type="Pfam" id="PF00749"/>
    </source>
</evidence>
<comment type="function">
    <text evidence="8">Catalyzes the attachment of glutamate to tRNA(Glu) in a two-step reaction: glutamate is first activated by ATP to form Glu-AMP and then transferred to the acceptor end of tRNA(Glu).</text>
</comment>
<evidence type="ECO:0000256" key="4">
    <source>
        <dbReference type="ARBA" id="ARBA00022741"/>
    </source>
</evidence>
<evidence type="ECO:0000313" key="12">
    <source>
        <dbReference type="Proteomes" id="UP001279642"/>
    </source>
</evidence>
<dbReference type="HAMAP" id="MF_00022">
    <property type="entry name" value="Glu_tRNA_synth_type1"/>
    <property type="match status" value="1"/>
</dbReference>
<dbReference type="InterPro" id="IPR045462">
    <property type="entry name" value="aa-tRNA-synth_I_cd-bd"/>
</dbReference>
<keyword evidence="6 8" id="KW-0648">Protein biosynthesis</keyword>
<feature type="binding site" evidence="8">
    <location>
        <position position="243"/>
    </location>
    <ligand>
        <name>ATP</name>
        <dbReference type="ChEBI" id="CHEBI:30616"/>
    </ligand>
</feature>
<feature type="short sequence motif" description="'HIGH' region" evidence="8">
    <location>
        <begin position="9"/>
        <end position="19"/>
    </location>
</feature>
<dbReference type="PROSITE" id="PS00178">
    <property type="entry name" value="AA_TRNA_LIGASE_I"/>
    <property type="match status" value="1"/>
</dbReference>
<dbReference type="InterPro" id="IPR020058">
    <property type="entry name" value="Glu/Gln-tRNA-synth_Ib_cat-dom"/>
</dbReference>
<dbReference type="EC" id="6.1.1.17" evidence="8"/>
<dbReference type="Gene3D" id="3.40.50.620">
    <property type="entry name" value="HUPs"/>
    <property type="match status" value="1"/>
</dbReference>
<feature type="short sequence motif" description="'KMSKS' region" evidence="8">
    <location>
        <begin position="240"/>
        <end position="244"/>
    </location>
</feature>
<dbReference type="EMBL" id="JAXCLW010000013">
    <property type="protein sequence ID" value="MDY0885744.1"/>
    <property type="molecule type" value="Genomic_DNA"/>
</dbReference>
<dbReference type="InterPro" id="IPR020751">
    <property type="entry name" value="aa-tRNA-synth_I_codon-bd_sub2"/>
</dbReference>
<comment type="caution">
    <text evidence="8">Lacks conserved residue(s) required for the propagation of feature annotation.</text>
</comment>
<dbReference type="SUPFAM" id="SSF48163">
    <property type="entry name" value="An anticodon-binding domain of class I aminoacyl-tRNA synthetases"/>
    <property type="match status" value="1"/>
</dbReference>
<dbReference type="PANTHER" id="PTHR43311">
    <property type="entry name" value="GLUTAMATE--TRNA LIGASE"/>
    <property type="match status" value="1"/>
</dbReference>
<keyword evidence="4 8" id="KW-0547">Nucleotide-binding</keyword>
<organism evidence="11 12">
    <name type="scientific">Dongia soli</name>
    <dbReference type="NCBI Taxonomy" id="600628"/>
    <lineage>
        <taxon>Bacteria</taxon>
        <taxon>Pseudomonadati</taxon>
        <taxon>Pseudomonadota</taxon>
        <taxon>Alphaproteobacteria</taxon>
        <taxon>Rhodospirillales</taxon>
        <taxon>Dongiaceae</taxon>
        <taxon>Dongia</taxon>
    </lineage>
</organism>
<dbReference type="Proteomes" id="UP001279642">
    <property type="component" value="Unassembled WGS sequence"/>
</dbReference>
<evidence type="ECO:0000256" key="8">
    <source>
        <dbReference type="HAMAP-Rule" id="MF_00022"/>
    </source>
</evidence>
<feature type="domain" description="Aminoacyl-tRNA synthetase class I anticodon-binding" evidence="10">
    <location>
        <begin position="376"/>
        <end position="442"/>
    </location>
</feature>
<dbReference type="GO" id="GO:0004818">
    <property type="term" value="F:glutamate-tRNA ligase activity"/>
    <property type="evidence" value="ECO:0007669"/>
    <property type="project" value="UniProtKB-EC"/>
</dbReference>
<protein>
    <recommendedName>
        <fullName evidence="8">Glutamate--tRNA ligase</fullName>
        <ecNumber evidence="8">6.1.1.17</ecNumber>
    </recommendedName>
    <alternativeName>
        <fullName evidence="8">Glutamyl-tRNA synthetase</fullName>
        <shortName evidence="8">GluRS</shortName>
    </alternativeName>
</protein>
<evidence type="ECO:0000256" key="6">
    <source>
        <dbReference type="ARBA" id="ARBA00022917"/>
    </source>
</evidence>
<dbReference type="NCBIfam" id="TIGR00464">
    <property type="entry name" value="gltX_bact"/>
    <property type="match status" value="1"/>
</dbReference>
<evidence type="ECO:0000256" key="2">
    <source>
        <dbReference type="ARBA" id="ARBA00022490"/>
    </source>
</evidence>
<evidence type="ECO:0000256" key="3">
    <source>
        <dbReference type="ARBA" id="ARBA00022598"/>
    </source>
</evidence>
<dbReference type="SUPFAM" id="SSF52374">
    <property type="entry name" value="Nucleotidylyl transferase"/>
    <property type="match status" value="1"/>
</dbReference>